<evidence type="ECO:0000313" key="3">
    <source>
        <dbReference type="EMBL" id="TVY68982.1"/>
    </source>
</evidence>
<feature type="compositionally biased region" description="Basic residues" evidence="2">
    <location>
        <begin position="86"/>
        <end position="96"/>
    </location>
</feature>
<feature type="coiled-coil region" evidence="1">
    <location>
        <begin position="413"/>
        <end position="440"/>
    </location>
</feature>
<proteinExistence type="predicted"/>
<dbReference type="GO" id="GO:0001181">
    <property type="term" value="F:RNA polymerase I general transcription initiation factor activity"/>
    <property type="evidence" value="ECO:0007669"/>
    <property type="project" value="InterPro"/>
</dbReference>
<gene>
    <name evidence="3" type="ORF">LSUE1_G008372</name>
</gene>
<feature type="compositionally biased region" description="Acidic residues" evidence="2">
    <location>
        <begin position="195"/>
        <end position="206"/>
    </location>
</feature>
<feature type="region of interest" description="Disordered" evidence="2">
    <location>
        <begin position="1"/>
        <end position="64"/>
    </location>
</feature>
<name>A0A8T9BXR2_9HELO</name>
<evidence type="ECO:0000313" key="4">
    <source>
        <dbReference type="Proteomes" id="UP000469558"/>
    </source>
</evidence>
<dbReference type="InterPro" id="IPR053029">
    <property type="entry name" value="RNA_pol_I-specific_init_factor"/>
</dbReference>
<evidence type="ECO:0000256" key="1">
    <source>
        <dbReference type="SAM" id="Coils"/>
    </source>
</evidence>
<feature type="region of interest" description="Disordered" evidence="2">
    <location>
        <begin position="282"/>
        <end position="326"/>
    </location>
</feature>
<evidence type="ECO:0000256" key="2">
    <source>
        <dbReference type="SAM" id="MobiDB-lite"/>
    </source>
</evidence>
<accession>A0A8T9BXR2</accession>
<feature type="compositionally biased region" description="Basic and acidic residues" evidence="2">
    <location>
        <begin position="97"/>
        <end position="109"/>
    </location>
</feature>
<feature type="region of interest" description="Disordered" evidence="2">
    <location>
        <begin position="84"/>
        <end position="120"/>
    </location>
</feature>
<keyword evidence="4" id="KW-1185">Reference proteome</keyword>
<comment type="caution">
    <text evidence="3">The sequence shown here is derived from an EMBL/GenBank/DDBJ whole genome shotgun (WGS) entry which is preliminary data.</text>
</comment>
<sequence length="465" mass="52249">MPLFALPLSTASRSATSARAHLTSGLPTRKRKRASPSSSEDEPQLHQQYGGGLPAASTNPLSLTPDEIAQYQLAGLELDEGIPNAKAKKKDRKGKGKASDTEDEDKKTVSADTNRPTQGPRLKMQHLSVLTAILQRCLQEGDIPRASRAWAMLLRAQVGGLGVDIRETGYWAIGAELLMRSSETKAKNRFHANEDSDYEADDEDDMDGRAAKGEVDARRWGTTEGLEKVKAYYERLILQYPYKRQFHGSVNALDFWPAMLSCEIYGMEVEEKQSLMKIAAAEERDENQEGSDSDSDDFQDAESHVSDEEDGGFAAEQKRKERLSRRRAEKRWLQRDGVRHTALNAAEAIAARMDELMTTPPFSDSQVLLRLRGMLAICIGQHSIPAMPIQEEDDNEDIRGSDPERRFLFRQRVSDHERGKKRLEEEEAKARKLFERISKNGVANFDLSGLYLGNDQVEMEVDYDD</sequence>
<dbReference type="GO" id="GO:0042790">
    <property type="term" value="P:nucleolar large rRNA transcription by RNA polymerase I"/>
    <property type="evidence" value="ECO:0007669"/>
    <property type="project" value="TreeGrafter"/>
</dbReference>
<dbReference type="EMBL" id="QGMK01001350">
    <property type="protein sequence ID" value="TVY68982.1"/>
    <property type="molecule type" value="Genomic_DNA"/>
</dbReference>
<dbReference type="GO" id="GO:0001164">
    <property type="term" value="F:RNA polymerase I core promoter sequence-specific DNA binding"/>
    <property type="evidence" value="ECO:0007669"/>
    <property type="project" value="InterPro"/>
</dbReference>
<dbReference type="Pfam" id="PF04090">
    <property type="entry name" value="Rrn11"/>
    <property type="match status" value="1"/>
</dbReference>
<dbReference type="OrthoDB" id="10257049at2759"/>
<protein>
    <submittedName>
        <fullName evidence="3">Uncharacterized protein</fullName>
    </submittedName>
</protein>
<feature type="compositionally biased region" description="Acidic residues" evidence="2">
    <location>
        <begin position="283"/>
        <end position="300"/>
    </location>
</feature>
<feature type="compositionally biased region" description="Low complexity" evidence="2">
    <location>
        <begin position="1"/>
        <end position="24"/>
    </location>
</feature>
<organism evidence="3 4">
    <name type="scientific">Lachnellula suecica</name>
    <dbReference type="NCBI Taxonomy" id="602035"/>
    <lineage>
        <taxon>Eukaryota</taxon>
        <taxon>Fungi</taxon>
        <taxon>Dikarya</taxon>
        <taxon>Ascomycota</taxon>
        <taxon>Pezizomycotina</taxon>
        <taxon>Leotiomycetes</taxon>
        <taxon>Helotiales</taxon>
        <taxon>Lachnaceae</taxon>
        <taxon>Lachnellula</taxon>
    </lineage>
</organism>
<dbReference type="InterPro" id="IPR007224">
    <property type="entry name" value="TIF_Rrn11"/>
</dbReference>
<dbReference type="Proteomes" id="UP000469558">
    <property type="component" value="Unassembled WGS sequence"/>
</dbReference>
<reference evidence="3 4" key="1">
    <citation type="submission" date="2018-05" db="EMBL/GenBank/DDBJ databases">
        <title>Genome sequencing and assembly of the regulated plant pathogen Lachnellula willkommii and related sister species for the development of diagnostic species identification markers.</title>
        <authorList>
            <person name="Giroux E."/>
            <person name="Bilodeau G."/>
        </authorList>
    </citation>
    <scope>NUCLEOTIDE SEQUENCE [LARGE SCALE GENOMIC DNA]</scope>
    <source>
        <strain evidence="3 4">CBS 268.59</strain>
    </source>
</reference>
<dbReference type="AlphaFoldDB" id="A0A8T9BXR2"/>
<dbReference type="PANTHER" id="PTHR28244">
    <property type="entry name" value="RNA POLYMERASE I-SPECIFIC TRANSCRIPTION INITIATION FACTOR RRN11"/>
    <property type="match status" value="1"/>
</dbReference>
<dbReference type="PANTHER" id="PTHR28244:SF1">
    <property type="entry name" value="RNA POLYMERASE I-SPECIFIC TRANSCRIPTION INITIATION FACTOR RRN11"/>
    <property type="match status" value="1"/>
</dbReference>
<keyword evidence="1" id="KW-0175">Coiled coil</keyword>
<dbReference type="GO" id="GO:0070860">
    <property type="term" value="C:RNA polymerase I core factor complex"/>
    <property type="evidence" value="ECO:0007669"/>
    <property type="project" value="TreeGrafter"/>
</dbReference>
<feature type="region of interest" description="Disordered" evidence="2">
    <location>
        <begin position="190"/>
        <end position="210"/>
    </location>
</feature>
<dbReference type="GO" id="GO:0017025">
    <property type="term" value="F:TBP-class protein binding"/>
    <property type="evidence" value="ECO:0007669"/>
    <property type="project" value="TreeGrafter"/>
</dbReference>